<reference evidence="3 4" key="2">
    <citation type="submission" date="2016-05" db="EMBL/GenBank/DDBJ databases">
        <authorList>
            <person name="Naeem Raeece"/>
        </authorList>
    </citation>
    <scope>NUCLEOTIDE SEQUENCE [LARGE SCALE GENOMIC DNA]</scope>
</reference>
<evidence type="ECO:0000313" key="3">
    <source>
        <dbReference type="Proteomes" id="UP000078546"/>
    </source>
</evidence>
<organism evidence="2 3">
    <name type="scientific">Plasmodium ovale curtisi</name>
    <dbReference type="NCBI Taxonomy" id="864141"/>
    <lineage>
        <taxon>Eukaryota</taxon>
        <taxon>Sar</taxon>
        <taxon>Alveolata</taxon>
        <taxon>Apicomplexa</taxon>
        <taxon>Aconoidasida</taxon>
        <taxon>Haemosporida</taxon>
        <taxon>Plasmodiidae</taxon>
        <taxon>Plasmodium</taxon>
        <taxon>Plasmodium (Plasmodium)</taxon>
    </lineage>
</organism>
<sequence length="879" mass="104756">MFKSLFFQLFECREKYFFVLHGPKWDWVCFAKKNDVVTLCSNLRLTKRKDLHREEVAYRKVYKSKYGSLHIIRRNFITVINNYLQINDLCTPQKEDSTNEEKDIPINQKTEINSLEKILDETNSLIYINEICFKMDKSILKCQTYEDILSILVTHRGVMFLQNLITAIRMLAGFVNEEKRQKVKIQGEHNTQSIKYAKYVEHEKTRSTEDNLLHNDDHIETKQYSTLCNDSNTLDIYKNSAKMFMGKYEETGLDKIEKKLIEKYRYIFDTLNNRELLESENTFQRNRSIEEIIIVDERFSLLIDDIYKNRKHFDVISICHILISLKELNHKYFPLFNSFVNPLKKFDIYIKEQFESNQKIDFINSSIQLLLQCFNAYIWAGYYNLDVYNMLINSILLNRFVHIKNQYMYEQHYEQLNNYIYMNYKYNINYPLRKEDILAFFNLNKGVYNFNSLSKDNHVPCTASGVVPLNVGNNCFSGRNDKRVNITGESGHTGGIGLEKEESKGKGDTYVTPIGEKKDASCYCCPVFLNLELFLRSVEIYKNVYSYNPTFFKTSEKIVYYYTQYLTPSNLGMIAEAFSKHRISVLEHDRVFFHIAKILEKNFDKFSYENIFLILRSFKKMSLFFENCIILSAEKFKKYFVYLYINRKVASLTLKDISILMESLSFFNFTHKYIEEFIIASLNYLEDYIDDIDEETSINISYALVLSNLFHVNTYFFSFIWRKIGKTTYWEKRKNQICLLWLSHMIQFKWMEYDLPKFCVFECVKIFYLKRKENMFSSSKIITYVSKLLDELEIPHEVFVDMYGPYILDILIKNNKRQVIMLTKDTTRNEINRSLGDSKIISNHLILYGYNVRYINTTYFDTLSEDKKKIYIKTILTSF</sequence>
<evidence type="ECO:0000313" key="2">
    <source>
        <dbReference type="EMBL" id="SBS96979.1"/>
    </source>
</evidence>
<dbReference type="Proteomes" id="UP000078560">
    <property type="component" value="Unassembled WGS sequence"/>
</dbReference>
<evidence type="ECO:0000313" key="1">
    <source>
        <dbReference type="EMBL" id="SBS86568.1"/>
    </source>
</evidence>
<dbReference type="VEuPathDB" id="PlasmoDB:PocGH01_12058600"/>
<evidence type="ECO:0000313" key="4">
    <source>
        <dbReference type="Proteomes" id="UP000078560"/>
    </source>
</evidence>
<name>A0A1A8WVI4_PLAOA</name>
<dbReference type="Proteomes" id="UP000078546">
    <property type="component" value="Unassembled WGS sequence"/>
</dbReference>
<reference evidence="2" key="1">
    <citation type="submission" date="2016-05" db="EMBL/GenBank/DDBJ databases">
        <authorList>
            <person name="Lavstsen T."/>
            <person name="Jespersen J.S."/>
        </authorList>
    </citation>
    <scope>NUCLEOTIDE SEQUENCE [LARGE SCALE GENOMIC DNA]</scope>
</reference>
<evidence type="ECO:0008006" key="5">
    <source>
        <dbReference type="Google" id="ProtNLM"/>
    </source>
</evidence>
<dbReference type="AlphaFoldDB" id="A0A1A8WVI4"/>
<proteinExistence type="predicted"/>
<dbReference type="EMBL" id="FLQU01000503">
    <property type="protein sequence ID" value="SBS86568.1"/>
    <property type="molecule type" value="Genomic_DNA"/>
</dbReference>
<accession>A0A1A8WVI4</accession>
<gene>
    <name evidence="2" type="ORF">POVCU1_034900</name>
    <name evidence="1" type="ORF">POVCU2_0037930</name>
</gene>
<protein>
    <recommendedName>
        <fullName evidence="5">RAP domain-containing protein</fullName>
    </recommendedName>
</protein>
<dbReference type="EMBL" id="FLQV01000642">
    <property type="protein sequence ID" value="SBS96979.1"/>
    <property type="molecule type" value="Genomic_DNA"/>
</dbReference>